<protein>
    <submittedName>
        <fullName evidence="4">Uncharacterized protein</fullName>
    </submittedName>
</protein>
<evidence type="ECO:0000313" key="5">
    <source>
        <dbReference type="Proteomes" id="UP000886520"/>
    </source>
</evidence>
<dbReference type="Pfam" id="PF23572">
    <property type="entry name" value="GH3_C"/>
    <property type="match status" value="1"/>
</dbReference>
<dbReference type="AlphaFoldDB" id="A0A9D4UMW3"/>
<dbReference type="OrthoDB" id="10004661at2759"/>
<accession>A0A9D4UMW3</accession>
<dbReference type="PANTHER" id="PTHR31901">
    <property type="entry name" value="GH3 DOMAIN-CONTAINING PROTEIN"/>
    <property type="match status" value="1"/>
</dbReference>
<evidence type="ECO:0000259" key="3">
    <source>
        <dbReference type="Pfam" id="PF23572"/>
    </source>
</evidence>
<dbReference type="Proteomes" id="UP000886520">
    <property type="component" value="Chromosome 14"/>
</dbReference>
<name>A0A9D4UMW3_ADICA</name>
<organism evidence="4 5">
    <name type="scientific">Adiantum capillus-veneris</name>
    <name type="common">Maidenhair fern</name>
    <dbReference type="NCBI Taxonomy" id="13818"/>
    <lineage>
        <taxon>Eukaryota</taxon>
        <taxon>Viridiplantae</taxon>
        <taxon>Streptophyta</taxon>
        <taxon>Embryophyta</taxon>
        <taxon>Tracheophyta</taxon>
        <taxon>Polypodiopsida</taxon>
        <taxon>Polypodiidae</taxon>
        <taxon>Polypodiales</taxon>
        <taxon>Pteridineae</taxon>
        <taxon>Pteridaceae</taxon>
        <taxon>Vittarioideae</taxon>
        <taxon>Adiantum</taxon>
    </lineage>
</organism>
<dbReference type="Pfam" id="PF03321">
    <property type="entry name" value="GH3"/>
    <property type="match status" value="2"/>
</dbReference>
<comment type="similarity">
    <text evidence="1">Belongs to the IAA-amido conjugating enzyme family.</text>
</comment>
<evidence type="ECO:0000256" key="1">
    <source>
        <dbReference type="ARBA" id="ARBA00008068"/>
    </source>
</evidence>
<dbReference type="EMBL" id="JABFUD020000014">
    <property type="protein sequence ID" value="KAI5070441.1"/>
    <property type="molecule type" value="Genomic_DNA"/>
</dbReference>
<dbReference type="InterPro" id="IPR055378">
    <property type="entry name" value="GH3_C"/>
</dbReference>
<dbReference type="InterPro" id="IPR004993">
    <property type="entry name" value="GH3"/>
</dbReference>
<keyword evidence="5" id="KW-1185">Reference proteome</keyword>
<dbReference type="Pfam" id="PF23571">
    <property type="entry name" value="GH3_M"/>
    <property type="match status" value="1"/>
</dbReference>
<feature type="domain" description="GH3 middle" evidence="2">
    <location>
        <begin position="277"/>
        <end position="334"/>
    </location>
</feature>
<sequence>MAQSDHERALALIQDLTSIADTVQDAILSQILAQNSDTEYLRHILGQAGLPFIESPHVQPDTFKRIAPLTCYEDIFPYIQHIADGDKSPILTNLPVTELLKSSGTSSGMQKMFPAIEADSERQKLLFIAASSMMHRKVEGMDQGKIALFQFVDPRRPTAGFVEECCHARTGSLNETEVFDTSSRKAVEKRIKCPNPALAMKIEEECCRQPLWQGILRRLWPGAKCVQCATTGSMEQYIPVLEFVSGGLPLISTRYAATECLFGINMNPLCSPYQVSYTFLPNMAYFEFLPLDGGADQTDHAEITTFVAGLYRYRIGDRVQVTGFHNKAPQFRLVGCRNVVLSIGIDKTDDATLHQAVCMAKDKHLEATSSCQLVDYTSYTDISTMPGHYVLFWEVEGPSVELSLDSSVMEACCNTTEDCFDIIYKKGKGSWIGPLEIRVVKQGSFQALMEYTNAVEGGRCIGQYKTPHVVKGVPLLELLNSSVSHSFFASQ</sequence>
<dbReference type="GO" id="GO:0016881">
    <property type="term" value="F:acid-amino acid ligase activity"/>
    <property type="evidence" value="ECO:0007669"/>
    <property type="project" value="TreeGrafter"/>
</dbReference>
<gene>
    <name evidence="4" type="ORF">GOP47_0014784</name>
</gene>
<dbReference type="GO" id="GO:0005737">
    <property type="term" value="C:cytoplasm"/>
    <property type="evidence" value="ECO:0007669"/>
    <property type="project" value="TreeGrafter"/>
</dbReference>
<evidence type="ECO:0000259" key="2">
    <source>
        <dbReference type="Pfam" id="PF23571"/>
    </source>
</evidence>
<dbReference type="PANTHER" id="PTHR31901:SF9">
    <property type="entry name" value="GH3 DOMAIN-CONTAINING PROTEIN"/>
    <property type="match status" value="1"/>
</dbReference>
<comment type="caution">
    <text evidence="4">The sequence shown here is derived from an EMBL/GenBank/DDBJ whole genome shotgun (WGS) entry which is preliminary data.</text>
</comment>
<proteinExistence type="inferred from homology"/>
<feature type="domain" description="GH3 C-terminal" evidence="3">
    <location>
        <begin position="353"/>
        <end position="471"/>
    </location>
</feature>
<reference evidence="4" key="1">
    <citation type="submission" date="2021-01" db="EMBL/GenBank/DDBJ databases">
        <title>Adiantum capillus-veneris genome.</title>
        <authorList>
            <person name="Fang Y."/>
            <person name="Liao Q."/>
        </authorList>
    </citation>
    <scope>NUCLEOTIDE SEQUENCE</scope>
    <source>
        <strain evidence="4">H3</strain>
        <tissue evidence="4">Leaf</tissue>
    </source>
</reference>
<evidence type="ECO:0000313" key="4">
    <source>
        <dbReference type="EMBL" id="KAI5070441.1"/>
    </source>
</evidence>
<dbReference type="InterPro" id="IPR055377">
    <property type="entry name" value="GH3_M"/>
</dbReference>